<dbReference type="PROSITE" id="PS00455">
    <property type="entry name" value="AMP_BINDING"/>
    <property type="match status" value="1"/>
</dbReference>
<dbReference type="Gene3D" id="3.30.300.30">
    <property type="match status" value="1"/>
</dbReference>
<reference evidence="3" key="1">
    <citation type="submission" date="2020-05" db="EMBL/GenBank/DDBJ databases">
        <authorList>
            <person name="Chiriac C."/>
            <person name="Salcher M."/>
            <person name="Ghai R."/>
            <person name="Kavagutti S V."/>
        </authorList>
    </citation>
    <scope>NUCLEOTIDE SEQUENCE</scope>
</reference>
<dbReference type="Pfam" id="PF00501">
    <property type="entry name" value="AMP-binding"/>
    <property type="match status" value="1"/>
</dbReference>
<gene>
    <name evidence="3" type="ORF">UFOPK4114_00834</name>
</gene>
<dbReference type="Gene3D" id="3.40.50.12780">
    <property type="entry name" value="N-terminal domain of ligase-like"/>
    <property type="match status" value="1"/>
</dbReference>
<organism evidence="3">
    <name type="scientific">freshwater metagenome</name>
    <dbReference type="NCBI Taxonomy" id="449393"/>
    <lineage>
        <taxon>unclassified sequences</taxon>
        <taxon>metagenomes</taxon>
        <taxon>ecological metagenomes</taxon>
    </lineage>
</organism>
<dbReference type="InterPro" id="IPR045851">
    <property type="entry name" value="AMP-bd_C_sf"/>
</dbReference>
<feature type="domain" description="AMP-binding enzyme C-terminal" evidence="2">
    <location>
        <begin position="459"/>
        <end position="538"/>
    </location>
</feature>
<dbReference type="AlphaFoldDB" id="A0A6J7QYM2"/>
<dbReference type="PANTHER" id="PTHR43767:SF1">
    <property type="entry name" value="NONRIBOSOMAL PEPTIDE SYNTHASE PES1 (EUROFUNG)-RELATED"/>
    <property type="match status" value="1"/>
</dbReference>
<evidence type="ECO:0000259" key="1">
    <source>
        <dbReference type="Pfam" id="PF00501"/>
    </source>
</evidence>
<dbReference type="InterPro" id="IPR020845">
    <property type="entry name" value="AMP-binding_CS"/>
</dbReference>
<dbReference type="InterPro" id="IPR050237">
    <property type="entry name" value="ATP-dep_AMP-bd_enzyme"/>
</dbReference>
<evidence type="ECO:0000313" key="3">
    <source>
        <dbReference type="EMBL" id="CAB5020933.1"/>
    </source>
</evidence>
<accession>A0A6J7QYM2</accession>
<name>A0A6J7QYM2_9ZZZZ</name>
<dbReference type="GO" id="GO:0016878">
    <property type="term" value="F:acid-thiol ligase activity"/>
    <property type="evidence" value="ECO:0007669"/>
    <property type="project" value="UniProtKB-ARBA"/>
</dbReference>
<dbReference type="PANTHER" id="PTHR43767">
    <property type="entry name" value="LONG-CHAIN-FATTY-ACID--COA LIGASE"/>
    <property type="match status" value="1"/>
</dbReference>
<evidence type="ECO:0000259" key="2">
    <source>
        <dbReference type="Pfam" id="PF13193"/>
    </source>
</evidence>
<proteinExistence type="predicted"/>
<dbReference type="InterPro" id="IPR042099">
    <property type="entry name" value="ANL_N_sf"/>
</dbReference>
<protein>
    <submittedName>
        <fullName evidence="3">Unannotated protein</fullName>
    </submittedName>
</protein>
<dbReference type="InterPro" id="IPR025110">
    <property type="entry name" value="AMP-bd_C"/>
</dbReference>
<dbReference type="EMBL" id="CAFBPP010000039">
    <property type="protein sequence ID" value="CAB5020933.1"/>
    <property type="molecule type" value="Genomic_DNA"/>
</dbReference>
<dbReference type="InterPro" id="IPR000873">
    <property type="entry name" value="AMP-dep_synth/lig_dom"/>
</dbReference>
<sequence>MLSNSTAAPVVTAWLDPASPDPGVQEMLRIRAAIESETGLPATLGELVGERARAQPDALLGNWFEDGVTLTYRALDEAADRLASSLLAIGVRKGTHVGVMLPNVAAFPISWVALGRIGAVMVPVNTAYTGQEMHFVLSDADAQFLIIDNTFLAGLAAMPERPPMLVDAHIAVHGGGVPTGMLDWGALVSQGSCPFEAPAPVGAGDLLNLQYTSGTTGFPKGCMLSHDYWLLISRGAARMRGSGGDVKNVLIWAPFFYMDPQWQFLMTVWLGGTVFVARRMSLTNFHEWLRRHHIHMCIYPEPALKQPSTPELDAQLSLKYISIYGWGAQARQDVEQRFNVVAREGYGMTEIGGGCIVPAAATHMAHVRSCGLPAAFREFRIVTPEGREVPEGEVGELWVAGRAILWGYYKRPEANAESFRGRWFRTGDLFRRDANGYCFIVGRIKDMIKRSGENIAAIEVEAALRAMPEIEEAAVVAVPDPLRREEVKAYLKLREGLSRDDVPPERVFAHCEGCLAAFKVPRYLAYMETDFPRTPTRKIVKRSLIECVADLRVGAFDRVDGVWR</sequence>
<feature type="domain" description="AMP-dependent synthetase/ligase" evidence="1">
    <location>
        <begin position="50"/>
        <end position="409"/>
    </location>
</feature>
<dbReference type="Pfam" id="PF13193">
    <property type="entry name" value="AMP-binding_C"/>
    <property type="match status" value="1"/>
</dbReference>
<dbReference type="SUPFAM" id="SSF56801">
    <property type="entry name" value="Acetyl-CoA synthetase-like"/>
    <property type="match status" value="1"/>
</dbReference>